<dbReference type="InParanoid" id="A0A369J9P6"/>
<comment type="caution">
    <text evidence="2">The sequence shown here is derived from an EMBL/GenBank/DDBJ whole genome shotgun (WGS) entry which is preliminary data.</text>
</comment>
<proteinExistence type="predicted"/>
<name>A0A369J9P6_HYPMA</name>
<accession>A0A369J9P6</accession>
<gene>
    <name evidence="2" type="ORF">Hypma_014781</name>
</gene>
<protein>
    <submittedName>
        <fullName evidence="2">Uncharacterized protein</fullName>
    </submittedName>
</protein>
<organism evidence="2 3">
    <name type="scientific">Hypsizygus marmoreus</name>
    <name type="common">White beech mushroom</name>
    <name type="synonym">Agaricus marmoreus</name>
    <dbReference type="NCBI Taxonomy" id="39966"/>
    <lineage>
        <taxon>Eukaryota</taxon>
        <taxon>Fungi</taxon>
        <taxon>Dikarya</taxon>
        <taxon>Basidiomycota</taxon>
        <taxon>Agaricomycotina</taxon>
        <taxon>Agaricomycetes</taxon>
        <taxon>Agaricomycetidae</taxon>
        <taxon>Agaricales</taxon>
        <taxon>Tricholomatineae</taxon>
        <taxon>Lyophyllaceae</taxon>
        <taxon>Hypsizygus</taxon>
    </lineage>
</organism>
<sequence>MARGKAKAPHVPVLTINDGEEINIDVSDTESVARPAAPTGHGHRNNNAAEGTLAAPSIQSLESSATISIGPAQDIAHFFPQKDSNKTVKRHCIACA</sequence>
<dbReference type="EMBL" id="LUEZ02000090">
    <property type="protein sequence ID" value="RDB18588.1"/>
    <property type="molecule type" value="Genomic_DNA"/>
</dbReference>
<dbReference type="Proteomes" id="UP000076154">
    <property type="component" value="Unassembled WGS sequence"/>
</dbReference>
<evidence type="ECO:0000313" key="3">
    <source>
        <dbReference type="Proteomes" id="UP000076154"/>
    </source>
</evidence>
<feature type="region of interest" description="Disordered" evidence="1">
    <location>
        <begin position="27"/>
        <end position="53"/>
    </location>
</feature>
<evidence type="ECO:0000313" key="2">
    <source>
        <dbReference type="EMBL" id="RDB18588.1"/>
    </source>
</evidence>
<reference evidence="2" key="1">
    <citation type="submission" date="2018-04" db="EMBL/GenBank/DDBJ databases">
        <title>Whole genome sequencing of Hypsizygus marmoreus.</title>
        <authorList>
            <person name="Choi I.-G."/>
            <person name="Min B."/>
            <person name="Kim J.-G."/>
            <person name="Kim S."/>
            <person name="Oh Y.-L."/>
            <person name="Kong W.-S."/>
            <person name="Park H."/>
            <person name="Jeong J."/>
            <person name="Song E.-S."/>
        </authorList>
    </citation>
    <scope>NUCLEOTIDE SEQUENCE [LARGE SCALE GENOMIC DNA]</scope>
    <source>
        <strain evidence="2">51987-8</strain>
    </source>
</reference>
<evidence type="ECO:0000256" key="1">
    <source>
        <dbReference type="SAM" id="MobiDB-lite"/>
    </source>
</evidence>
<dbReference type="AlphaFoldDB" id="A0A369J9P6"/>
<keyword evidence="3" id="KW-1185">Reference proteome</keyword>